<dbReference type="RefSeq" id="XP_062654454.1">
    <property type="nucleotide sequence ID" value="XM_062804826.1"/>
</dbReference>
<dbReference type="Proteomes" id="UP001278766">
    <property type="component" value="Unassembled WGS sequence"/>
</dbReference>
<dbReference type="Gene3D" id="3.80.10.10">
    <property type="entry name" value="Ribonuclease Inhibitor"/>
    <property type="match status" value="1"/>
</dbReference>
<dbReference type="AlphaFoldDB" id="A0AAE0H752"/>
<dbReference type="InterPro" id="IPR032675">
    <property type="entry name" value="LRR_dom_sf"/>
</dbReference>
<dbReference type="EMBL" id="JAUEPN010000011">
    <property type="protein sequence ID" value="KAK3290940.1"/>
    <property type="molecule type" value="Genomic_DNA"/>
</dbReference>
<accession>A0AAE0H752</accession>
<evidence type="ECO:0000313" key="2">
    <source>
        <dbReference type="Proteomes" id="UP001278766"/>
    </source>
</evidence>
<reference evidence="1" key="2">
    <citation type="submission" date="2023-06" db="EMBL/GenBank/DDBJ databases">
        <authorList>
            <consortium name="Lawrence Berkeley National Laboratory"/>
            <person name="Haridas S."/>
            <person name="Hensen N."/>
            <person name="Bonometti L."/>
            <person name="Westerberg I."/>
            <person name="Brannstrom I.O."/>
            <person name="Guillou S."/>
            <person name="Cros-Aarteil S."/>
            <person name="Calhoun S."/>
            <person name="Kuo A."/>
            <person name="Mondo S."/>
            <person name="Pangilinan J."/>
            <person name="Riley R."/>
            <person name="Labutti K."/>
            <person name="Andreopoulos B."/>
            <person name="Lipzen A."/>
            <person name="Chen C."/>
            <person name="Yanf M."/>
            <person name="Daum C."/>
            <person name="Ng V."/>
            <person name="Clum A."/>
            <person name="Steindorff A."/>
            <person name="Ohm R."/>
            <person name="Martin F."/>
            <person name="Silar P."/>
            <person name="Natvig D."/>
            <person name="Lalanne C."/>
            <person name="Gautier V."/>
            <person name="Ament-Velasquez S.L."/>
            <person name="Kruys A."/>
            <person name="Hutchinson M.I."/>
            <person name="Powell A.J."/>
            <person name="Barry K."/>
            <person name="Miller A.N."/>
            <person name="Grigoriev I.V."/>
            <person name="Debuchy R."/>
            <person name="Gladieux P."/>
            <person name="Thoren M.H."/>
            <person name="Johannesson H."/>
        </authorList>
    </citation>
    <scope>NUCLEOTIDE SEQUENCE</scope>
    <source>
        <strain evidence="1">CBS 168.71</strain>
    </source>
</reference>
<gene>
    <name evidence="1" type="ORF">B0H64DRAFT_410974</name>
</gene>
<evidence type="ECO:0000313" key="1">
    <source>
        <dbReference type="EMBL" id="KAK3290940.1"/>
    </source>
</evidence>
<proteinExistence type="predicted"/>
<evidence type="ECO:0008006" key="3">
    <source>
        <dbReference type="Google" id="ProtNLM"/>
    </source>
</evidence>
<comment type="caution">
    <text evidence="1">The sequence shown here is derived from an EMBL/GenBank/DDBJ whole genome shotgun (WGS) entry which is preliminary data.</text>
</comment>
<sequence>MESVGRYPRPAPLETLPLHVFQYVCRYVTRRSLFSLSMASKLCYHAATPQRFSRVIFTIRDKEKLRSDLDRLVAVLSRQDLFGYVRRVVATGSMDNGDKFDGINRGFASVITNDDTDSDGDSDGDSDFGAGCLAGPPLSAQQKQAQHEAWLPFARFLGQLPALTDLVYTCVPQIPPCVVTALHQHHPRCRLHIDAFGLDSLCQKRDQLRDIDPDDFALATSPCLYSVRAPCALHDVWGHYDFNMEALEHIVEVGCAPNLKRLNLNHRPLEGLDFDRPRFSLTLPPVEAGGVVRHRWKSVFHSGPNQPATSPQQEASIAPGRGRLETLVLSGDSNGYSHVRDWNARTDFGLLRRFEYHCGVSVEALETLASIAASEGFRSLRELGLSVSSDDHLQNNTDHLDGPTGSFLQALPPLEALTLKRHFSKHTIEAVLQRHGPTLRRLYLPPPYGEDDKDLNIDADRVREIQEWCPRLEDVELRVRRRQGGPEEVAVYRTLGQIPQLRRATLVFDCRSPYREPEGDAERVRKTLVNLAVDESLTTAIFHEIVSATTDCRLEHLTLRLLTGDTITKDYPEIDYFGTWIGRSWACTRCGTSGEVTVREIDVDPEFRQSVRDELETIEYEGEDVWSGLWPRKAKDWKDDWHSFPLWREEVEGDVPGEERRNDYLAAPCEGKRGCIMTPPSAYAGRCPLPAVSNNTMKPARASPRVNGRP</sequence>
<keyword evidence="2" id="KW-1185">Reference proteome</keyword>
<protein>
    <recommendedName>
        <fullName evidence="3">F-box domain-containing protein</fullName>
    </recommendedName>
</protein>
<name>A0AAE0H752_9PEZI</name>
<dbReference type="GeneID" id="87841774"/>
<organism evidence="1 2">
    <name type="scientific">Chaetomium fimeti</name>
    <dbReference type="NCBI Taxonomy" id="1854472"/>
    <lineage>
        <taxon>Eukaryota</taxon>
        <taxon>Fungi</taxon>
        <taxon>Dikarya</taxon>
        <taxon>Ascomycota</taxon>
        <taxon>Pezizomycotina</taxon>
        <taxon>Sordariomycetes</taxon>
        <taxon>Sordariomycetidae</taxon>
        <taxon>Sordariales</taxon>
        <taxon>Chaetomiaceae</taxon>
        <taxon>Chaetomium</taxon>
    </lineage>
</organism>
<reference evidence="1" key="1">
    <citation type="journal article" date="2023" name="Mol. Phylogenet. Evol.">
        <title>Genome-scale phylogeny and comparative genomics of the fungal order Sordariales.</title>
        <authorList>
            <person name="Hensen N."/>
            <person name="Bonometti L."/>
            <person name="Westerberg I."/>
            <person name="Brannstrom I.O."/>
            <person name="Guillou S."/>
            <person name="Cros-Aarteil S."/>
            <person name="Calhoun S."/>
            <person name="Haridas S."/>
            <person name="Kuo A."/>
            <person name="Mondo S."/>
            <person name="Pangilinan J."/>
            <person name="Riley R."/>
            <person name="LaButti K."/>
            <person name="Andreopoulos B."/>
            <person name="Lipzen A."/>
            <person name="Chen C."/>
            <person name="Yan M."/>
            <person name="Daum C."/>
            <person name="Ng V."/>
            <person name="Clum A."/>
            <person name="Steindorff A."/>
            <person name="Ohm R.A."/>
            <person name="Martin F."/>
            <person name="Silar P."/>
            <person name="Natvig D.O."/>
            <person name="Lalanne C."/>
            <person name="Gautier V."/>
            <person name="Ament-Velasquez S.L."/>
            <person name="Kruys A."/>
            <person name="Hutchinson M.I."/>
            <person name="Powell A.J."/>
            <person name="Barry K."/>
            <person name="Miller A.N."/>
            <person name="Grigoriev I.V."/>
            <person name="Debuchy R."/>
            <person name="Gladieux P."/>
            <person name="Hiltunen Thoren M."/>
            <person name="Johannesson H."/>
        </authorList>
    </citation>
    <scope>NUCLEOTIDE SEQUENCE</scope>
    <source>
        <strain evidence="1">CBS 168.71</strain>
    </source>
</reference>